<proteinExistence type="predicted"/>
<protein>
    <submittedName>
        <fullName evidence="2">Uncharacterized protein</fullName>
    </submittedName>
</protein>
<reference evidence="2" key="2">
    <citation type="submission" date="2015-06" db="UniProtKB">
        <authorList>
            <consortium name="EnsemblMetazoa"/>
        </authorList>
    </citation>
    <scope>IDENTIFICATION</scope>
</reference>
<evidence type="ECO:0000256" key="1">
    <source>
        <dbReference type="SAM" id="Phobius"/>
    </source>
</evidence>
<dbReference type="EMBL" id="CAQQ02148791">
    <property type="status" value="NOT_ANNOTATED_CDS"/>
    <property type="molecule type" value="Genomic_DNA"/>
</dbReference>
<name>T1GLB2_MEGSC</name>
<keyword evidence="1" id="KW-1133">Transmembrane helix</keyword>
<dbReference type="STRING" id="36166.T1GLB2"/>
<keyword evidence="1" id="KW-0812">Transmembrane</keyword>
<organism evidence="2 3">
    <name type="scientific">Megaselia scalaris</name>
    <name type="common">Humpbacked fly</name>
    <name type="synonym">Phora scalaris</name>
    <dbReference type="NCBI Taxonomy" id="36166"/>
    <lineage>
        <taxon>Eukaryota</taxon>
        <taxon>Metazoa</taxon>
        <taxon>Ecdysozoa</taxon>
        <taxon>Arthropoda</taxon>
        <taxon>Hexapoda</taxon>
        <taxon>Insecta</taxon>
        <taxon>Pterygota</taxon>
        <taxon>Neoptera</taxon>
        <taxon>Endopterygota</taxon>
        <taxon>Diptera</taxon>
        <taxon>Brachycera</taxon>
        <taxon>Muscomorpha</taxon>
        <taxon>Platypezoidea</taxon>
        <taxon>Phoridae</taxon>
        <taxon>Megaseliini</taxon>
        <taxon>Megaselia</taxon>
    </lineage>
</organism>
<feature type="transmembrane region" description="Helical" evidence="1">
    <location>
        <begin position="26"/>
        <end position="47"/>
    </location>
</feature>
<keyword evidence="3" id="KW-1185">Reference proteome</keyword>
<dbReference type="HOGENOM" id="CLU_1373643_0_0_1"/>
<keyword evidence="1" id="KW-0472">Membrane</keyword>
<accession>T1GLB2</accession>
<evidence type="ECO:0000313" key="3">
    <source>
        <dbReference type="Proteomes" id="UP000015102"/>
    </source>
</evidence>
<dbReference type="EnsemblMetazoa" id="MESCA004311-RA">
    <property type="protein sequence ID" value="MESCA004311-PA"/>
    <property type="gene ID" value="MESCA004311"/>
</dbReference>
<dbReference type="AlphaFoldDB" id="T1GLB2"/>
<sequence length="199" mass="22835">MWTPSNLSIFSDAATSPSINWSPASVVWVVTVCLCTIGLLILTAISLRSWYLPRKKPESEETDKPLESVTTIEKMSREHEAYAYTKHQREPQPLNYKPPQLYKSLWAVNTENSEESLANADSQYKSRSLPAWGKKQRPISNSVDYDEVYMKSNISKKPRNRMGNDEAAIIAMCRQKFCDMNLFNLEMEGIVVYDERTDL</sequence>
<evidence type="ECO:0000313" key="2">
    <source>
        <dbReference type="EnsemblMetazoa" id="MESCA004311-PA"/>
    </source>
</evidence>
<dbReference type="Proteomes" id="UP000015102">
    <property type="component" value="Unassembled WGS sequence"/>
</dbReference>
<reference evidence="3" key="1">
    <citation type="submission" date="2013-02" db="EMBL/GenBank/DDBJ databases">
        <authorList>
            <person name="Hughes D."/>
        </authorList>
    </citation>
    <scope>NUCLEOTIDE SEQUENCE</scope>
    <source>
        <strain>Durham</strain>
        <strain evidence="3">NC isolate 2 -- Noor lab</strain>
    </source>
</reference>